<dbReference type="InterPro" id="IPR036291">
    <property type="entry name" value="NAD(P)-bd_dom_sf"/>
</dbReference>
<comment type="caution">
    <text evidence="5">The sequence shown here is derived from an EMBL/GenBank/DDBJ whole genome shotgun (WGS) entry which is preliminary data.</text>
</comment>
<dbReference type="Pfam" id="PF00501">
    <property type="entry name" value="AMP-binding"/>
    <property type="match status" value="1"/>
</dbReference>
<dbReference type="Gene3D" id="3.40.50.12780">
    <property type="entry name" value="N-terminal domain of ligase-like"/>
    <property type="match status" value="1"/>
</dbReference>
<organism evidence="5 6">
    <name type="scientific">Dentipellis fragilis</name>
    <dbReference type="NCBI Taxonomy" id="205917"/>
    <lineage>
        <taxon>Eukaryota</taxon>
        <taxon>Fungi</taxon>
        <taxon>Dikarya</taxon>
        <taxon>Basidiomycota</taxon>
        <taxon>Agaricomycotina</taxon>
        <taxon>Agaricomycetes</taxon>
        <taxon>Russulales</taxon>
        <taxon>Hericiaceae</taxon>
        <taxon>Dentipellis</taxon>
    </lineage>
</organism>
<evidence type="ECO:0000256" key="1">
    <source>
        <dbReference type="ARBA" id="ARBA00022450"/>
    </source>
</evidence>
<dbReference type="SUPFAM" id="SSF47336">
    <property type="entry name" value="ACP-like"/>
    <property type="match status" value="1"/>
</dbReference>
<keyword evidence="1" id="KW-0596">Phosphopantetheine</keyword>
<evidence type="ECO:0000259" key="3">
    <source>
        <dbReference type="Pfam" id="PF00501"/>
    </source>
</evidence>
<dbReference type="InterPro" id="IPR036736">
    <property type="entry name" value="ACP-like_sf"/>
</dbReference>
<feature type="domain" description="AMP-dependent synthetase/ligase" evidence="3">
    <location>
        <begin position="199"/>
        <end position="363"/>
    </location>
</feature>
<dbReference type="Gene3D" id="3.40.50.720">
    <property type="entry name" value="NAD(P)-binding Rossmann-like Domain"/>
    <property type="match status" value="1"/>
</dbReference>
<reference evidence="5 6" key="1">
    <citation type="submission" date="2019-02" db="EMBL/GenBank/DDBJ databases">
        <title>Genome sequencing of the rare red list fungi Dentipellis fragilis.</title>
        <authorList>
            <person name="Buettner E."/>
            <person name="Kellner H."/>
        </authorList>
    </citation>
    <scope>NUCLEOTIDE SEQUENCE [LARGE SCALE GENOMIC DNA]</scope>
    <source>
        <strain evidence="5 6">DSM 105465</strain>
    </source>
</reference>
<keyword evidence="2" id="KW-0597">Phosphoprotein</keyword>
<evidence type="ECO:0008006" key="7">
    <source>
        <dbReference type="Google" id="ProtNLM"/>
    </source>
</evidence>
<name>A0A4Y9YN36_9AGAM</name>
<dbReference type="PANTHER" id="PTHR43439:SF2">
    <property type="entry name" value="ENZYME, PUTATIVE (JCVI)-RELATED"/>
    <property type="match status" value="1"/>
</dbReference>
<dbReference type="SUPFAM" id="SSF51735">
    <property type="entry name" value="NAD(P)-binding Rossmann-fold domains"/>
    <property type="match status" value="1"/>
</dbReference>
<gene>
    <name evidence="5" type="ORF">EVG20_g6168</name>
</gene>
<keyword evidence="6" id="KW-1185">Reference proteome</keyword>
<dbReference type="InterPro" id="IPR042099">
    <property type="entry name" value="ANL_N_sf"/>
</dbReference>
<dbReference type="InterPro" id="IPR013120">
    <property type="entry name" value="FAR_NAD-bd"/>
</dbReference>
<dbReference type="Gene3D" id="1.10.1200.10">
    <property type="entry name" value="ACP-like"/>
    <property type="match status" value="1"/>
</dbReference>
<dbReference type="Pfam" id="PF07993">
    <property type="entry name" value="NAD_binding_4"/>
    <property type="match status" value="1"/>
</dbReference>
<feature type="domain" description="Thioester reductase (TE)" evidence="4">
    <location>
        <begin position="692"/>
        <end position="929"/>
    </location>
</feature>
<evidence type="ECO:0000313" key="6">
    <source>
        <dbReference type="Proteomes" id="UP000298327"/>
    </source>
</evidence>
<dbReference type="AlphaFoldDB" id="A0A4Y9YN36"/>
<protein>
    <recommendedName>
        <fullName evidence="7">Polyketide synthase phosphopantetheine-binding domain-containing protein</fullName>
    </recommendedName>
</protein>
<dbReference type="EMBL" id="SEOQ01000398">
    <property type="protein sequence ID" value="TFY63805.1"/>
    <property type="molecule type" value="Genomic_DNA"/>
</dbReference>
<dbReference type="Proteomes" id="UP000298327">
    <property type="component" value="Unassembled WGS sequence"/>
</dbReference>
<dbReference type="SUPFAM" id="SSF56801">
    <property type="entry name" value="Acetyl-CoA synthetase-like"/>
    <property type="match status" value="1"/>
</dbReference>
<dbReference type="STRING" id="205917.A0A4Y9YN36"/>
<evidence type="ECO:0000259" key="4">
    <source>
        <dbReference type="Pfam" id="PF07993"/>
    </source>
</evidence>
<dbReference type="InterPro" id="IPR000873">
    <property type="entry name" value="AMP-dep_synth/lig_dom"/>
</dbReference>
<accession>A0A4Y9YN36</accession>
<dbReference type="InterPro" id="IPR051414">
    <property type="entry name" value="Adenylate-forming_Reductase"/>
</dbReference>
<dbReference type="OrthoDB" id="429813at2759"/>
<evidence type="ECO:0000313" key="5">
    <source>
        <dbReference type="EMBL" id="TFY63805.1"/>
    </source>
</evidence>
<sequence length="1064" mass="116245">MSSAILRPLPAPPATQVLNSSTFKAPALDGSLSIADMYDFQAEKSPSHPLFSYADADGAIKTIAWAKAVRAIRRSAKISRSKLNYDPITGLAPDTDSKRPIVALLAATDSITYYTTVMGLVYAGFIPFPISTRNSPAAIAHLIGKTGVGHILVGVEESLHNLVSEALNLLTPDATPPVVSAAPLFEDFYPPEIMRVYRSTAFPKPIIWTQGHAVELSRSPYYGSRDLTGVRFGCHSMPMYHGMGCFLMTWTASVGVVLTVFRPQSPAQQPTPEAVFSAIMASKSDIIFTVPSFVEAWSKDDEQVAQMAKMQGVMAGGGPLTKDIGDRITSMGVNFINVYGCTEVGMMSPVIPAPVGKDWQYISLPGYLNVGWVPHDEGKHELIIKRGPACTPSVLNSTIENEAVYATSDLLEAHPTIPGLWKVLGRTDDQIMHSTGEKTNPGPLEAILKQDLHVKGCLMFGRSQFQAGVLVEPAEGHEIDASDLVQQAAFRNLIWPTVEKMNAYAPQHSRVFKEMILVSSRDKPFVYTAKGAPRRQPLLNAYDEEIKALYKSVDESAQTDIPPPVAWDFARSVKYVRDVVQKVLEKEIADNDDFFQHGCDSLQATWIRNTILRTMRESANIDTHKISNGFVYEHPYVSSLASFLSSLVLGKKDEAEETDKAAEMNAMVEKFTQNFPVHQPRLPDPALDTVLLTGSTGGLGANVLAHLIANPKVARIYAVNRKSSGKTLLERQKEALISRGLDPALAVHEKVVLVETDIAAQNLGVSAELKEELQNSVTHIIHNAWRVDFKLSLRSFESNIRGLRNLVDLALSSPFHSASRVLFTSSIGIFHDTQAKGAIPETPIDAKIAVGFGYAESKWVGEKILETAAAKTALRPVDIRVGQMAGGLNGNWTIAEWLPSLIRSSVHLGALPDCEGEVSWIPLDLAATAVDEFRHSSSEIVHLIHPRPVPWSTVFRAFSSALNIPLIPYADWLARLDKSAEGVQPFADTNEFSNNPALRLLDWFHSAWSDNGAKATEALGFPKLQTVNAKLASPTLADEHLAQVGEKDVLSWVGYWKSSGFLPA</sequence>
<dbReference type="PANTHER" id="PTHR43439">
    <property type="entry name" value="PHENYLACETATE-COENZYME A LIGASE"/>
    <property type="match status" value="1"/>
</dbReference>
<evidence type="ECO:0000256" key="2">
    <source>
        <dbReference type="ARBA" id="ARBA00022553"/>
    </source>
</evidence>
<dbReference type="Pfam" id="PF23562">
    <property type="entry name" value="AMP-binding_C_3"/>
    <property type="match status" value="1"/>
</dbReference>
<proteinExistence type="predicted"/>